<keyword evidence="4" id="KW-1185">Reference proteome</keyword>
<feature type="compositionally biased region" description="Basic and acidic residues" evidence="1">
    <location>
        <begin position="59"/>
        <end position="76"/>
    </location>
</feature>
<sequence length="132" mass="14829">MINSSCLGSFAHDQFLLFLLGFRPFASASRPLRLSNLSPCKGAVGERQSLDNVQTQLSHRHEETVTQKRLQPDRDSNQGTVLPSSRFAMTSQLRTAVTQKSERVVHNPEGRRLESWLLQAAVSLGKMRLIRV</sequence>
<evidence type="ECO:0000256" key="1">
    <source>
        <dbReference type="SAM" id="MobiDB-lite"/>
    </source>
</evidence>
<dbReference type="AlphaFoldDB" id="A0A9N7UCQ3"/>
<proteinExistence type="predicted"/>
<organism evidence="3 4">
    <name type="scientific">Pleuronectes platessa</name>
    <name type="common">European plaice</name>
    <dbReference type="NCBI Taxonomy" id="8262"/>
    <lineage>
        <taxon>Eukaryota</taxon>
        <taxon>Metazoa</taxon>
        <taxon>Chordata</taxon>
        <taxon>Craniata</taxon>
        <taxon>Vertebrata</taxon>
        <taxon>Euteleostomi</taxon>
        <taxon>Actinopterygii</taxon>
        <taxon>Neopterygii</taxon>
        <taxon>Teleostei</taxon>
        <taxon>Neoteleostei</taxon>
        <taxon>Acanthomorphata</taxon>
        <taxon>Carangaria</taxon>
        <taxon>Pleuronectiformes</taxon>
        <taxon>Pleuronectoidei</taxon>
        <taxon>Pleuronectidae</taxon>
        <taxon>Pleuronectes</taxon>
    </lineage>
</organism>
<gene>
    <name evidence="3" type="ORF">PLEPLA_LOCUS16051</name>
</gene>
<evidence type="ECO:0000313" key="4">
    <source>
        <dbReference type="Proteomes" id="UP001153269"/>
    </source>
</evidence>
<evidence type="ECO:0000313" key="3">
    <source>
        <dbReference type="EMBL" id="CAB1428097.1"/>
    </source>
</evidence>
<name>A0A9N7UCQ3_PLEPL</name>
<dbReference type="EMBL" id="CADEAL010001019">
    <property type="protein sequence ID" value="CAB1428097.1"/>
    <property type="molecule type" value="Genomic_DNA"/>
</dbReference>
<accession>A0A9N7UCQ3</accession>
<comment type="caution">
    <text evidence="3">The sequence shown here is derived from an EMBL/GenBank/DDBJ whole genome shotgun (WGS) entry which is preliminary data.</text>
</comment>
<feature type="region of interest" description="Disordered" evidence="1">
    <location>
        <begin position="55"/>
        <end position="82"/>
    </location>
</feature>
<evidence type="ECO:0008006" key="5">
    <source>
        <dbReference type="Google" id="ProtNLM"/>
    </source>
</evidence>
<protein>
    <recommendedName>
        <fullName evidence="5">Secreted protein</fullName>
    </recommendedName>
</protein>
<evidence type="ECO:0000256" key="2">
    <source>
        <dbReference type="SAM" id="SignalP"/>
    </source>
</evidence>
<feature type="signal peptide" evidence="2">
    <location>
        <begin position="1"/>
        <end position="28"/>
    </location>
</feature>
<keyword evidence="2" id="KW-0732">Signal</keyword>
<feature type="chain" id="PRO_5040179329" description="Secreted protein" evidence="2">
    <location>
        <begin position="29"/>
        <end position="132"/>
    </location>
</feature>
<dbReference type="Proteomes" id="UP001153269">
    <property type="component" value="Unassembled WGS sequence"/>
</dbReference>
<reference evidence="3" key="1">
    <citation type="submission" date="2020-03" db="EMBL/GenBank/DDBJ databases">
        <authorList>
            <person name="Weist P."/>
        </authorList>
    </citation>
    <scope>NUCLEOTIDE SEQUENCE</scope>
</reference>